<comment type="catalytic activity">
    <reaction evidence="5">
        <text>N-terminal L-alanyl-[ribosomal protein uS5] + acetyl-CoA = N-terminal N(alpha)-acetyl-L-alanyl-[ribosomal protein uS5] + CoA + H(+)</text>
        <dbReference type="Rhea" id="RHEA:43752"/>
        <dbReference type="Rhea" id="RHEA-COMP:10672"/>
        <dbReference type="Rhea" id="RHEA-COMP:10673"/>
        <dbReference type="ChEBI" id="CHEBI:15378"/>
        <dbReference type="ChEBI" id="CHEBI:57287"/>
        <dbReference type="ChEBI" id="CHEBI:57288"/>
        <dbReference type="ChEBI" id="CHEBI:64718"/>
        <dbReference type="ChEBI" id="CHEBI:83683"/>
        <dbReference type="EC" id="2.3.1.267"/>
    </reaction>
</comment>
<comment type="similarity">
    <text evidence="3">Belongs to the acetyltransferase family. RimJ subfamily.</text>
</comment>
<evidence type="ECO:0000259" key="7">
    <source>
        <dbReference type="PROSITE" id="PS51186"/>
    </source>
</evidence>
<reference evidence="8 10" key="1">
    <citation type="submission" date="2013-07" db="EMBL/GenBank/DDBJ databases">
        <authorList>
            <person name="Genoscope - CEA"/>
        </authorList>
    </citation>
    <scope>NUCLEOTIDE SEQUENCE [LARGE SCALE GENOMIC DNA]</scope>
    <source>
        <strain evidence="8">FRM16</strain>
        <strain evidence="10">FRM16 / DSM 17909</strain>
    </source>
</reference>
<protein>
    <recommendedName>
        <fullName evidence="6">[Ribosomal protein uS5]-alanine N-acetyltransferase</fullName>
        <ecNumber evidence="4">2.3.1.267</ecNumber>
    </recommendedName>
</protein>
<dbReference type="AlphaFoldDB" id="A0A068QT03"/>
<dbReference type="InterPro" id="IPR016181">
    <property type="entry name" value="Acyl_CoA_acyltransferase"/>
</dbReference>
<keyword evidence="2 8" id="KW-0012">Acyltransferase</keyword>
<evidence type="ECO:0000313" key="9">
    <source>
        <dbReference type="EMBL" id="TYP11655.1"/>
    </source>
</evidence>
<organism evidence="8 10">
    <name type="scientific">Xenorhabdus doucetiae</name>
    <dbReference type="NCBI Taxonomy" id="351671"/>
    <lineage>
        <taxon>Bacteria</taxon>
        <taxon>Pseudomonadati</taxon>
        <taxon>Pseudomonadota</taxon>
        <taxon>Gammaproteobacteria</taxon>
        <taxon>Enterobacterales</taxon>
        <taxon>Morganellaceae</taxon>
        <taxon>Xenorhabdus</taxon>
    </lineage>
</organism>
<sequence length="202" mass="23837">MFGYRSTSPKIRFITDRMVVRVVYEWDACRLAEYYAKNKDFLKPWEPSRDGSFYQPSGWTNRLNYIAELQRQGSAFNFLLLSPDENEVMGVANFTNIVRGAFYSCYLGYSLSEKWQGQGLMYEALQPTIRYMQRQQKMHRIMANYMPHNHRSGNLLKKLGFEREGYAKSYLMIDGVWQDHVLTSLIDDTWWDHIIPIAIEDA</sequence>
<dbReference type="Gene3D" id="3.40.630.30">
    <property type="match status" value="1"/>
</dbReference>
<keyword evidence="9" id="KW-0687">Ribonucleoprotein</keyword>
<dbReference type="OrthoDB" id="9801669at2"/>
<evidence type="ECO:0000256" key="3">
    <source>
        <dbReference type="ARBA" id="ARBA00038502"/>
    </source>
</evidence>
<dbReference type="GO" id="GO:0005737">
    <property type="term" value="C:cytoplasm"/>
    <property type="evidence" value="ECO:0007669"/>
    <property type="project" value="TreeGrafter"/>
</dbReference>
<dbReference type="FunFam" id="3.40.630.30:FF:000005">
    <property type="entry name" value="Ribosomal protein alanine acetyltransferase"/>
    <property type="match status" value="1"/>
</dbReference>
<evidence type="ECO:0000256" key="6">
    <source>
        <dbReference type="ARBA" id="ARBA00074015"/>
    </source>
</evidence>
<dbReference type="EC" id="2.3.1.267" evidence="4"/>
<gene>
    <name evidence="8" type="primary">rimJ</name>
    <name evidence="9" type="ORF">LY16_01014</name>
    <name evidence="8" type="ORF">XDD1_2027</name>
</gene>
<dbReference type="RefSeq" id="WP_045970612.1">
    <property type="nucleotide sequence ID" value="NZ_CAWMED010000001.1"/>
</dbReference>
<dbReference type="Pfam" id="PF13302">
    <property type="entry name" value="Acetyltransf_3"/>
    <property type="match status" value="1"/>
</dbReference>
<proteinExistence type="inferred from homology"/>
<dbReference type="EMBL" id="FO704550">
    <property type="protein sequence ID" value="CDG17726.1"/>
    <property type="molecule type" value="Genomic_DNA"/>
</dbReference>
<dbReference type="Proteomes" id="UP000032721">
    <property type="component" value="Chromosome"/>
</dbReference>
<dbReference type="PANTHER" id="PTHR43792">
    <property type="entry name" value="GNAT FAMILY, PUTATIVE (AFU_ORTHOLOGUE AFUA_3G00765)-RELATED-RELATED"/>
    <property type="match status" value="1"/>
</dbReference>
<accession>A0A068QT03</accession>
<dbReference type="GO" id="GO:0008999">
    <property type="term" value="F:protein-N-terminal-alanine acetyltransferase activity"/>
    <property type="evidence" value="ECO:0007669"/>
    <property type="project" value="UniProtKB-EC"/>
</dbReference>
<dbReference type="HOGENOM" id="CLU_013985_40_1_6"/>
<dbReference type="SUPFAM" id="SSF55729">
    <property type="entry name" value="Acyl-CoA N-acyltransferases (Nat)"/>
    <property type="match status" value="1"/>
</dbReference>
<evidence type="ECO:0000256" key="5">
    <source>
        <dbReference type="ARBA" id="ARBA00048922"/>
    </source>
</evidence>
<keyword evidence="9" id="KW-0689">Ribosomal protein</keyword>
<dbReference type="NCBIfam" id="NF008072">
    <property type="entry name" value="PRK10809.1"/>
    <property type="match status" value="1"/>
</dbReference>
<evidence type="ECO:0000313" key="11">
    <source>
        <dbReference type="Proteomes" id="UP000324170"/>
    </source>
</evidence>
<dbReference type="PANTHER" id="PTHR43792:SF8">
    <property type="entry name" value="[RIBOSOMAL PROTEIN US5]-ALANINE N-ACETYLTRANSFERASE"/>
    <property type="match status" value="1"/>
</dbReference>
<evidence type="ECO:0000313" key="10">
    <source>
        <dbReference type="Proteomes" id="UP000032721"/>
    </source>
</evidence>
<keyword evidence="1 8" id="KW-0808">Transferase</keyword>
<dbReference type="STRING" id="351671.XDD1_2027"/>
<dbReference type="KEGG" id="xdo:XDD1_2027"/>
<evidence type="ECO:0000313" key="8">
    <source>
        <dbReference type="EMBL" id="CDG17726.1"/>
    </source>
</evidence>
<keyword evidence="11" id="KW-1185">Reference proteome</keyword>
<dbReference type="PROSITE" id="PS51186">
    <property type="entry name" value="GNAT"/>
    <property type="match status" value="1"/>
</dbReference>
<evidence type="ECO:0000256" key="4">
    <source>
        <dbReference type="ARBA" id="ARBA00039124"/>
    </source>
</evidence>
<feature type="domain" description="N-acetyltransferase" evidence="7">
    <location>
        <begin position="18"/>
        <end position="183"/>
    </location>
</feature>
<dbReference type="GO" id="GO:0005840">
    <property type="term" value="C:ribosome"/>
    <property type="evidence" value="ECO:0007669"/>
    <property type="project" value="UniProtKB-KW"/>
</dbReference>
<evidence type="ECO:0000256" key="2">
    <source>
        <dbReference type="ARBA" id="ARBA00023315"/>
    </source>
</evidence>
<reference evidence="9 11" key="2">
    <citation type="submission" date="2019-07" db="EMBL/GenBank/DDBJ databases">
        <title>Genomic Encyclopedia of Type Strains, Phase I: the one thousand microbial genomes (KMG-I) project.</title>
        <authorList>
            <person name="Kyrpides N."/>
        </authorList>
    </citation>
    <scope>NUCLEOTIDE SEQUENCE [LARGE SCALE GENOMIC DNA]</scope>
    <source>
        <strain evidence="9 11">DSM 17909</strain>
    </source>
</reference>
<evidence type="ECO:0000256" key="1">
    <source>
        <dbReference type="ARBA" id="ARBA00022679"/>
    </source>
</evidence>
<dbReference type="EMBL" id="VNHN01000011">
    <property type="protein sequence ID" value="TYP11655.1"/>
    <property type="molecule type" value="Genomic_DNA"/>
</dbReference>
<dbReference type="Proteomes" id="UP000324170">
    <property type="component" value="Unassembled WGS sequence"/>
</dbReference>
<name>A0A068QT03_9GAMM</name>
<dbReference type="InterPro" id="IPR051531">
    <property type="entry name" value="N-acetyltransferase"/>
</dbReference>
<dbReference type="InterPro" id="IPR000182">
    <property type="entry name" value="GNAT_dom"/>
</dbReference>